<dbReference type="Proteomes" id="UP000282483">
    <property type="component" value="Chromosome"/>
</dbReference>
<dbReference type="AlphaFoldDB" id="A0A2Z5UVM3"/>
<organism evidence="1 2">
    <name type="scientific">Candidatus Rickettsiella viridis</name>
    <dbReference type="NCBI Taxonomy" id="676208"/>
    <lineage>
        <taxon>Bacteria</taxon>
        <taxon>Pseudomonadati</taxon>
        <taxon>Pseudomonadota</taxon>
        <taxon>Gammaproteobacteria</taxon>
        <taxon>Legionellales</taxon>
        <taxon>Coxiellaceae</taxon>
        <taxon>Rickettsiella</taxon>
    </lineage>
</organism>
<evidence type="ECO:0000313" key="2">
    <source>
        <dbReference type="Proteomes" id="UP000282483"/>
    </source>
</evidence>
<evidence type="ECO:0000313" key="1">
    <source>
        <dbReference type="EMBL" id="BBB15609.1"/>
    </source>
</evidence>
<keyword evidence="2" id="KW-1185">Reference proteome</keyword>
<gene>
    <name evidence="1" type="ORF">RVIR1_11450</name>
</gene>
<proteinExistence type="predicted"/>
<protein>
    <submittedName>
        <fullName evidence="1">Uncharacterized protein</fullName>
    </submittedName>
</protein>
<sequence>MYVSNETQKTLTLWPSSCQMTAYPSEGAYFLVEWGHFSVSNYLFGYYT</sequence>
<reference evidence="1 2" key="1">
    <citation type="submission" date="2017-03" db="EMBL/GenBank/DDBJ databases">
        <title>The genome sequence of Candidatus Rickettsiella viridis.</title>
        <authorList>
            <person name="Nikoh N."/>
            <person name="Tsuchida T."/>
            <person name="Yamaguchi K."/>
            <person name="Maeda T."/>
            <person name="Shigenobu S."/>
            <person name="Fukatsu T."/>
        </authorList>
    </citation>
    <scope>NUCLEOTIDE SEQUENCE [LARGE SCALE GENOMIC DNA]</scope>
    <source>
        <strain evidence="1 2">Ap-RA04</strain>
    </source>
</reference>
<accession>A0A2Z5UVM3</accession>
<dbReference type="EMBL" id="AP018005">
    <property type="protein sequence ID" value="BBB15609.1"/>
    <property type="molecule type" value="Genomic_DNA"/>
</dbReference>
<dbReference type="KEGG" id="rvi:RVIR1_11450"/>
<name>A0A2Z5UVM3_9COXI</name>